<evidence type="ECO:0000256" key="2">
    <source>
        <dbReference type="ARBA" id="ARBA00007002"/>
    </source>
</evidence>
<dbReference type="InterPro" id="IPR009360">
    <property type="entry name" value="Isy1"/>
</dbReference>
<name>A0A9C7PQC6_9RHOD</name>
<evidence type="ECO:0000313" key="6">
    <source>
        <dbReference type="EMBL" id="GJQ08919.1"/>
    </source>
</evidence>
<dbReference type="Proteomes" id="UP001061958">
    <property type="component" value="Unassembled WGS sequence"/>
</dbReference>
<reference evidence="5" key="1">
    <citation type="journal article" date="2022" name="Proc. Natl. Acad. Sci. U.S.A.">
        <title>Life cycle and functional genomics of the unicellular red alga Galdieria for elucidating algal and plant evolution and industrial use.</title>
        <authorList>
            <person name="Hirooka S."/>
            <person name="Itabashi T."/>
            <person name="Ichinose T.M."/>
            <person name="Onuma R."/>
            <person name="Fujiwara T."/>
            <person name="Yamashita S."/>
            <person name="Jong L.W."/>
            <person name="Tomita R."/>
            <person name="Iwane A.H."/>
            <person name="Miyagishima S.Y."/>
        </authorList>
    </citation>
    <scope>NUCLEOTIDE SEQUENCE</scope>
    <source>
        <strain evidence="5">NBRC 102759</strain>
    </source>
</reference>
<evidence type="ECO:0000256" key="1">
    <source>
        <dbReference type="ARBA" id="ARBA00004123"/>
    </source>
</evidence>
<feature type="compositionally biased region" description="Acidic residues" evidence="4">
    <location>
        <begin position="210"/>
        <end position="222"/>
    </location>
</feature>
<comment type="subcellular location">
    <subcellularLocation>
        <location evidence="1">Nucleus</location>
    </subcellularLocation>
</comment>
<evidence type="ECO:0008006" key="8">
    <source>
        <dbReference type="Google" id="ProtNLM"/>
    </source>
</evidence>
<evidence type="ECO:0000313" key="5">
    <source>
        <dbReference type="EMBL" id="GJQ08525.1"/>
    </source>
</evidence>
<dbReference type="EMBL" id="BQMJ01000002">
    <property type="protein sequence ID" value="GJQ08525.1"/>
    <property type="molecule type" value="Genomic_DNA"/>
</dbReference>
<accession>A0A9C7PQC6</accession>
<protein>
    <recommendedName>
        <fullName evidence="8">Pre-mRNA-splicing factor ISY1</fullName>
    </recommendedName>
</protein>
<reference evidence="5" key="2">
    <citation type="submission" date="2022-01" db="EMBL/GenBank/DDBJ databases">
        <authorList>
            <person name="Hirooka S."/>
            <person name="Miyagishima S.Y."/>
        </authorList>
    </citation>
    <scope>NUCLEOTIDE SEQUENCE</scope>
    <source>
        <strain evidence="5">NBRC 102759</strain>
    </source>
</reference>
<evidence type="ECO:0000256" key="4">
    <source>
        <dbReference type="SAM" id="MobiDB-lite"/>
    </source>
</evidence>
<keyword evidence="3" id="KW-0539">Nucleus</keyword>
<dbReference type="InterPro" id="IPR037200">
    <property type="entry name" value="Isy1_sf"/>
</dbReference>
<comment type="similarity">
    <text evidence="2">Belongs to the ISY1 family.</text>
</comment>
<dbReference type="AlphaFoldDB" id="A0A9C7PQC6"/>
<dbReference type="GO" id="GO:0005634">
    <property type="term" value="C:nucleus"/>
    <property type="evidence" value="ECO:0007669"/>
    <property type="project" value="UniProtKB-SubCell"/>
</dbReference>
<evidence type="ECO:0000256" key="3">
    <source>
        <dbReference type="ARBA" id="ARBA00023242"/>
    </source>
</evidence>
<organism evidence="5 7">
    <name type="scientific">Galdieria partita</name>
    <dbReference type="NCBI Taxonomy" id="83374"/>
    <lineage>
        <taxon>Eukaryota</taxon>
        <taxon>Rhodophyta</taxon>
        <taxon>Bangiophyceae</taxon>
        <taxon>Galdieriales</taxon>
        <taxon>Galdieriaceae</taxon>
        <taxon>Galdieria</taxon>
    </lineage>
</organism>
<comment type="caution">
    <text evidence="5">The sequence shown here is derived from an EMBL/GenBank/DDBJ whole genome shotgun (WGS) entry which is preliminary data.</text>
</comment>
<dbReference type="EMBL" id="BQMJ01000005">
    <property type="protein sequence ID" value="GJQ08919.1"/>
    <property type="molecule type" value="Genomic_DNA"/>
</dbReference>
<dbReference type="Pfam" id="PF06246">
    <property type="entry name" value="Isy1"/>
    <property type="match status" value="1"/>
</dbReference>
<dbReference type="Gene3D" id="1.10.287.660">
    <property type="entry name" value="Helix hairpin bin"/>
    <property type="match status" value="1"/>
</dbReference>
<dbReference type="InterPro" id="IPR029012">
    <property type="entry name" value="Helix_hairpin_bin_sf"/>
</dbReference>
<feature type="region of interest" description="Disordered" evidence="4">
    <location>
        <begin position="197"/>
        <end position="222"/>
    </location>
</feature>
<feature type="compositionally biased region" description="Basic and acidic residues" evidence="4">
    <location>
        <begin position="197"/>
        <end position="209"/>
    </location>
</feature>
<sequence length="267" mass="31413">MARNEEKAQSMLNRYLRGKAEERGEYYPGQQRPYLASMCDRLDAAEQWRNQVLREISRRVVEIQNKGLGESKIRDINDQINKLLREKYHWERRIRELGGPDYSRSALPVGEGEAIQIRGSKGYYYFGAARELPGVKELLKESYSREERKRSRAELYKCVDAEYYGFLDDKDPNLEQLEYNAEVEARKALVEKWETDHMMPPDSTKRTQVDLEELSEEDEPEEASILLKDENVFHKVKPGHESQVEQLVLDRKKRQLLEQVLNDEEGE</sequence>
<dbReference type="FunFam" id="1.10.287.660:FF:000001">
    <property type="entry name" value="pre-mRNA-splicing factor ISY1 homolog"/>
    <property type="match status" value="1"/>
</dbReference>
<keyword evidence="7" id="KW-1185">Reference proteome</keyword>
<evidence type="ECO:0000313" key="7">
    <source>
        <dbReference type="Proteomes" id="UP001061958"/>
    </source>
</evidence>
<dbReference type="PANTHER" id="PTHR13021">
    <property type="entry name" value="PRE-MRNA-SPLICING FACTOR ISY1"/>
    <property type="match status" value="1"/>
</dbReference>
<dbReference type="SUPFAM" id="SSF140102">
    <property type="entry name" value="ISY1 domain-like"/>
    <property type="match status" value="1"/>
</dbReference>
<dbReference type="OrthoDB" id="3459at2759"/>
<proteinExistence type="inferred from homology"/>
<gene>
    <name evidence="5" type="ORF">GpartN1_g316.t1</name>
    <name evidence="6" type="ORF">GpartN1_g710.t1</name>
</gene>
<dbReference type="GO" id="GO:0000350">
    <property type="term" value="P:generation of catalytic spliceosome for second transesterification step"/>
    <property type="evidence" value="ECO:0007669"/>
    <property type="project" value="InterPro"/>
</dbReference>